<feature type="domain" description="PKD" evidence="3">
    <location>
        <begin position="228"/>
        <end position="269"/>
    </location>
</feature>
<keyword evidence="5" id="KW-1185">Reference proteome</keyword>
<protein>
    <submittedName>
        <fullName evidence="4">PKD domain-containing protein</fullName>
    </submittedName>
</protein>
<name>A0ABY5KBC4_9ACTN</name>
<dbReference type="InterPro" id="IPR035986">
    <property type="entry name" value="PKD_dom_sf"/>
</dbReference>
<dbReference type="Proteomes" id="UP001315860">
    <property type="component" value="Chromosome"/>
</dbReference>
<dbReference type="PROSITE" id="PS50093">
    <property type="entry name" value="PKD"/>
    <property type="match status" value="1"/>
</dbReference>
<accession>A0ABY5KBC4</accession>
<dbReference type="SUPFAM" id="SSF49299">
    <property type="entry name" value="PKD domain"/>
    <property type="match status" value="1"/>
</dbReference>
<evidence type="ECO:0000313" key="4">
    <source>
        <dbReference type="EMBL" id="UUI67610.1"/>
    </source>
</evidence>
<evidence type="ECO:0000256" key="2">
    <source>
        <dbReference type="SAM" id="SignalP"/>
    </source>
</evidence>
<dbReference type="Pfam" id="PF00801">
    <property type="entry name" value="PKD"/>
    <property type="match status" value="1"/>
</dbReference>
<dbReference type="Gene3D" id="2.60.40.10">
    <property type="entry name" value="Immunoglobulins"/>
    <property type="match status" value="1"/>
</dbReference>
<dbReference type="RefSeq" id="WP_232419028.1">
    <property type="nucleotide sequence ID" value="NZ_CP101990.1"/>
</dbReference>
<dbReference type="InterPro" id="IPR013783">
    <property type="entry name" value="Ig-like_fold"/>
</dbReference>
<evidence type="ECO:0000259" key="3">
    <source>
        <dbReference type="PROSITE" id="PS50093"/>
    </source>
</evidence>
<dbReference type="EMBL" id="CP101990">
    <property type="protein sequence ID" value="UUI67610.1"/>
    <property type="molecule type" value="Genomic_DNA"/>
</dbReference>
<proteinExistence type="predicted"/>
<reference evidence="4 5" key="1">
    <citation type="submission" date="2022-07" db="EMBL/GenBank/DDBJ databases">
        <title>Novel species in genus Aeromicrobium.</title>
        <authorList>
            <person name="Ye L."/>
        </authorList>
    </citation>
    <scope>NUCLEOTIDE SEQUENCE [LARGE SCALE GENOMIC DNA]</scope>
    <source>
        <strain evidence="5">zg-Y50</strain>
    </source>
</reference>
<keyword evidence="2" id="KW-0732">Signal</keyword>
<organism evidence="4 5">
    <name type="scientific">Aeromicrobium duanguangcaii</name>
    <dbReference type="NCBI Taxonomy" id="2968086"/>
    <lineage>
        <taxon>Bacteria</taxon>
        <taxon>Bacillati</taxon>
        <taxon>Actinomycetota</taxon>
        <taxon>Actinomycetes</taxon>
        <taxon>Propionibacteriales</taxon>
        <taxon>Nocardioidaceae</taxon>
        <taxon>Aeromicrobium</taxon>
    </lineage>
</organism>
<evidence type="ECO:0000313" key="5">
    <source>
        <dbReference type="Proteomes" id="UP001315860"/>
    </source>
</evidence>
<sequence>MATHALFAGLRTLRQGLSASALALVIVLGTAVASHADPDWTGENTGGGTDVGGVEDGQNGTPGGTPGVGGGTKISIPGPWTQRIYVPACDANSVRATGPGVSDYETVGDVLCTHFEASCPGDGTNRWYVYERPMGADNRATRENFTSEGTVCRSRPDPSESEPPTITVGDIMDKARALAPTPTFVIEPAAKSYVNVPTNFAANVEPVTVNVVVLGFTIPVDFVPGDVTWSFGDGTSDTGLGVRNASVGQADAVEHAYTRSGDYNVGVTVGYTARINVPNGEPIVMPTPISRTAAPQALTVGEIQSVVTEVD</sequence>
<evidence type="ECO:0000256" key="1">
    <source>
        <dbReference type="SAM" id="MobiDB-lite"/>
    </source>
</evidence>
<dbReference type="InterPro" id="IPR000601">
    <property type="entry name" value="PKD_dom"/>
</dbReference>
<feature type="region of interest" description="Disordered" evidence="1">
    <location>
        <begin position="36"/>
        <end position="70"/>
    </location>
</feature>
<feature type="compositionally biased region" description="Gly residues" evidence="1">
    <location>
        <begin position="44"/>
        <end position="70"/>
    </location>
</feature>
<gene>
    <name evidence="4" type="ORF">NP095_10380</name>
</gene>
<dbReference type="CDD" id="cd00146">
    <property type="entry name" value="PKD"/>
    <property type="match status" value="1"/>
</dbReference>
<feature type="signal peptide" evidence="2">
    <location>
        <begin position="1"/>
        <end position="36"/>
    </location>
</feature>
<feature type="chain" id="PRO_5045739817" evidence="2">
    <location>
        <begin position="37"/>
        <end position="311"/>
    </location>
</feature>